<dbReference type="EMBL" id="KI392271">
    <property type="protein sequence ID" value="ERN18181.1"/>
    <property type="molecule type" value="Genomic_DNA"/>
</dbReference>
<protein>
    <submittedName>
        <fullName evidence="1">Uncharacterized protein</fullName>
    </submittedName>
</protein>
<gene>
    <name evidence="1" type="ORF">AMTR_s00054p00187350</name>
</gene>
<reference evidence="2" key="1">
    <citation type="journal article" date="2013" name="Science">
        <title>The Amborella genome and the evolution of flowering plants.</title>
        <authorList>
            <consortium name="Amborella Genome Project"/>
        </authorList>
    </citation>
    <scope>NUCLEOTIDE SEQUENCE [LARGE SCALE GENOMIC DNA]</scope>
</reference>
<evidence type="ECO:0000313" key="1">
    <source>
        <dbReference type="EMBL" id="ERN18181.1"/>
    </source>
</evidence>
<sequence>MFGSALALCNQAAFQRFDSRVASLSPIIGGTSILQDQAREEMKNPSSPSLELGEYPPLVRHAGMLKVIELHEDMMGRQQSCIEIGA</sequence>
<dbReference type="Proteomes" id="UP000017836">
    <property type="component" value="Unassembled WGS sequence"/>
</dbReference>
<accession>U5CXW9</accession>
<keyword evidence="2" id="KW-1185">Reference proteome</keyword>
<dbReference type="AlphaFoldDB" id="U5CXW9"/>
<evidence type="ECO:0000313" key="2">
    <source>
        <dbReference type="Proteomes" id="UP000017836"/>
    </source>
</evidence>
<proteinExistence type="predicted"/>
<organism evidence="1 2">
    <name type="scientific">Amborella trichopoda</name>
    <dbReference type="NCBI Taxonomy" id="13333"/>
    <lineage>
        <taxon>Eukaryota</taxon>
        <taxon>Viridiplantae</taxon>
        <taxon>Streptophyta</taxon>
        <taxon>Embryophyta</taxon>
        <taxon>Tracheophyta</taxon>
        <taxon>Spermatophyta</taxon>
        <taxon>Magnoliopsida</taxon>
        <taxon>Amborellales</taxon>
        <taxon>Amborellaceae</taxon>
        <taxon>Amborella</taxon>
    </lineage>
</organism>
<dbReference type="HOGENOM" id="CLU_2500936_0_0_1"/>
<dbReference type="Gramene" id="ERN18181">
    <property type="protein sequence ID" value="ERN18181"/>
    <property type="gene ID" value="AMTR_s00054p00187350"/>
</dbReference>
<name>U5CXW9_AMBTC</name>